<evidence type="ECO:0000256" key="3">
    <source>
        <dbReference type="ARBA" id="ARBA00012513"/>
    </source>
</evidence>
<keyword evidence="5 17" id="KW-0808">Transferase</keyword>
<dbReference type="PANTHER" id="PTHR43671:SF13">
    <property type="entry name" value="SERINE_THREONINE-PROTEIN KINASE NEK2"/>
    <property type="match status" value="1"/>
</dbReference>
<keyword evidence="18" id="KW-1185">Reference proteome</keyword>
<dbReference type="RefSeq" id="WP_171090971.1">
    <property type="nucleotide sequence ID" value="NZ_CP053069.1"/>
</dbReference>
<dbReference type="PROSITE" id="PS00107">
    <property type="entry name" value="PROTEIN_KINASE_ATP"/>
    <property type="match status" value="1"/>
</dbReference>
<dbReference type="PROSITE" id="PS50011">
    <property type="entry name" value="PROTEIN_KINASE_DOM"/>
    <property type="match status" value="1"/>
</dbReference>
<dbReference type="CDD" id="cd06225">
    <property type="entry name" value="HAMP"/>
    <property type="match status" value="1"/>
</dbReference>
<organism evidence="17 18">
    <name type="scientific">Usitatibacter rugosus</name>
    <dbReference type="NCBI Taxonomy" id="2732067"/>
    <lineage>
        <taxon>Bacteria</taxon>
        <taxon>Pseudomonadati</taxon>
        <taxon>Pseudomonadota</taxon>
        <taxon>Betaproteobacteria</taxon>
        <taxon>Nitrosomonadales</taxon>
        <taxon>Usitatibacteraceae</taxon>
        <taxon>Usitatibacter</taxon>
    </lineage>
</organism>
<dbReference type="Pfam" id="PF00672">
    <property type="entry name" value="HAMP"/>
    <property type="match status" value="1"/>
</dbReference>
<dbReference type="Proteomes" id="UP000501534">
    <property type="component" value="Chromosome"/>
</dbReference>
<accession>A0A6M4GTV1</accession>
<keyword evidence="11 14" id="KW-0472">Membrane</keyword>
<proteinExistence type="inferred from homology"/>
<evidence type="ECO:0000313" key="17">
    <source>
        <dbReference type="EMBL" id="QJR10452.1"/>
    </source>
</evidence>
<evidence type="ECO:0000256" key="12">
    <source>
        <dbReference type="PROSITE-ProRule" id="PRU10141"/>
    </source>
</evidence>
<evidence type="ECO:0000259" key="15">
    <source>
        <dbReference type="PROSITE" id="PS50011"/>
    </source>
</evidence>
<dbReference type="SUPFAM" id="SSF158472">
    <property type="entry name" value="HAMP domain-like"/>
    <property type="match status" value="1"/>
</dbReference>
<dbReference type="EC" id="2.7.11.1" evidence="3"/>
<feature type="domain" description="Protein kinase" evidence="15">
    <location>
        <begin position="75"/>
        <end position="351"/>
    </location>
</feature>
<dbReference type="Gene3D" id="6.10.340.10">
    <property type="match status" value="1"/>
</dbReference>
<dbReference type="GO" id="GO:0004674">
    <property type="term" value="F:protein serine/threonine kinase activity"/>
    <property type="evidence" value="ECO:0007669"/>
    <property type="project" value="UniProtKB-EC"/>
</dbReference>
<dbReference type="InterPro" id="IPR008271">
    <property type="entry name" value="Ser/Thr_kinase_AS"/>
</dbReference>
<evidence type="ECO:0000256" key="8">
    <source>
        <dbReference type="ARBA" id="ARBA00022777"/>
    </source>
</evidence>
<keyword evidence="9 12" id="KW-0067">ATP-binding</keyword>
<dbReference type="EMBL" id="CP053069">
    <property type="protein sequence ID" value="QJR10452.1"/>
    <property type="molecule type" value="Genomic_DNA"/>
</dbReference>
<feature type="region of interest" description="Disordered" evidence="13">
    <location>
        <begin position="1"/>
        <end position="63"/>
    </location>
</feature>
<evidence type="ECO:0000256" key="10">
    <source>
        <dbReference type="ARBA" id="ARBA00022989"/>
    </source>
</evidence>
<dbReference type="Pfam" id="PF00069">
    <property type="entry name" value="Pkinase"/>
    <property type="match status" value="1"/>
</dbReference>
<evidence type="ECO:0000256" key="9">
    <source>
        <dbReference type="ARBA" id="ARBA00022840"/>
    </source>
</evidence>
<dbReference type="GO" id="GO:0005524">
    <property type="term" value="F:ATP binding"/>
    <property type="evidence" value="ECO:0007669"/>
    <property type="project" value="UniProtKB-UniRule"/>
</dbReference>
<dbReference type="Gene3D" id="1.10.510.10">
    <property type="entry name" value="Transferase(Phosphotransferase) domain 1"/>
    <property type="match status" value="1"/>
</dbReference>
<feature type="compositionally biased region" description="Basic and acidic residues" evidence="13">
    <location>
        <begin position="1"/>
        <end position="10"/>
    </location>
</feature>
<dbReference type="KEGG" id="uru:DSM104443_01516"/>
<dbReference type="SUPFAM" id="SSF103190">
    <property type="entry name" value="Sensory domain-like"/>
    <property type="match status" value="1"/>
</dbReference>
<dbReference type="Gene3D" id="3.30.450.20">
    <property type="entry name" value="PAS domain"/>
    <property type="match status" value="2"/>
</dbReference>
<feature type="binding site" evidence="12">
    <location>
        <position position="104"/>
    </location>
    <ligand>
        <name>ATP</name>
        <dbReference type="ChEBI" id="CHEBI:30616"/>
    </ligand>
</feature>
<dbReference type="CDD" id="cd14014">
    <property type="entry name" value="STKc_PknB_like"/>
    <property type="match status" value="1"/>
</dbReference>
<dbReference type="PANTHER" id="PTHR43671">
    <property type="entry name" value="SERINE/THREONINE-PROTEIN KINASE NEK"/>
    <property type="match status" value="1"/>
</dbReference>
<dbReference type="PROSITE" id="PS50885">
    <property type="entry name" value="HAMP"/>
    <property type="match status" value="1"/>
</dbReference>
<dbReference type="InterPro" id="IPR017441">
    <property type="entry name" value="Protein_kinase_ATP_BS"/>
</dbReference>
<evidence type="ECO:0000256" key="5">
    <source>
        <dbReference type="ARBA" id="ARBA00022679"/>
    </source>
</evidence>
<dbReference type="AlphaFoldDB" id="A0A6M4GTV1"/>
<dbReference type="SMART" id="SM00304">
    <property type="entry name" value="HAMP"/>
    <property type="match status" value="1"/>
</dbReference>
<keyword evidence="7 12" id="KW-0547">Nucleotide-binding</keyword>
<dbReference type="SMART" id="SM00220">
    <property type="entry name" value="S_TKc"/>
    <property type="match status" value="1"/>
</dbReference>
<dbReference type="InterPro" id="IPR050660">
    <property type="entry name" value="NEK_Ser/Thr_kinase"/>
</dbReference>
<evidence type="ECO:0000256" key="6">
    <source>
        <dbReference type="ARBA" id="ARBA00022692"/>
    </source>
</evidence>
<keyword evidence="4" id="KW-1003">Cell membrane</keyword>
<dbReference type="InterPro" id="IPR003660">
    <property type="entry name" value="HAMP_dom"/>
</dbReference>
<evidence type="ECO:0000256" key="11">
    <source>
        <dbReference type="ARBA" id="ARBA00023136"/>
    </source>
</evidence>
<dbReference type="Pfam" id="PF02743">
    <property type="entry name" value="dCache_1"/>
    <property type="match status" value="1"/>
</dbReference>
<comment type="similarity">
    <text evidence="2">Belongs to the protein kinase superfamily. NEK Ser/Thr protein kinase family. NIMA subfamily.</text>
</comment>
<dbReference type="InterPro" id="IPR000719">
    <property type="entry name" value="Prot_kinase_dom"/>
</dbReference>
<dbReference type="GO" id="GO:0007165">
    <property type="term" value="P:signal transduction"/>
    <property type="evidence" value="ECO:0007669"/>
    <property type="project" value="InterPro"/>
</dbReference>
<evidence type="ECO:0000313" key="18">
    <source>
        <dbReference type="Proteomes" id="UP000501534"/>
    </source>
</evidence>
<evidence type="ECO:0000256" key="13">
    <source>
        <dbReference type="SAM" id="MobiDB-lite"/>
    </source>
</evidence>
<evidence type="ECO:0000256" key="7">
    <source>
        <dbReference type="ARBA" id="ARBA00022741"/>
    </source>
</evidence>
<dbReference type="InterPro" id="IPR033479">
    <property type="entry name" value="dCache_1"/>
</dbReference>
<feature type="transmembrane region" description="Helical" evidence="14">
    <location>
        <begin position="681"/>
        <end position="704"/>
    </location>
</feature>
<name>A0A6M4GTV1_9PROT</name>
<dbReference type="GO" id="GO:0005886">
    <property type="term" value="C:plasma membrane"/>
    <property type="evidence" value="ECO:0007669"/>
    <property type="project" value="UniProtKB-SubCell"/>
</dbReference>
<gene>
    <name evidence="17" type="primary">pknD_7</name>
    <name evidence="17" type="ORF">DSM104443_01516</name>
</gene>
<evidence type="ECO:0000256" key="4">
    <source>
        <dbReference type="ARBA" id="ARBA00022475"/>
    </source>
</evidence>
<dbReference type="InterPro" id="IPR011009">
    <property type="entry name" value="Kinase-like_dom_sf"/>
</dbReference>
<feature type="compositionally biased region" description="Basic and acidic residues" evidence="13">
    <location>
        <begin position="18"/>
        <end position="28"/>
    </location>
</feature>
<keyword evidence="10 14" id="KW-1133">Transmembrane helix</keyword>
<protein>
    <recommendedName>
        <fullName evidence="3">non-specific serine/threonine protein kinase</fullName>
        <ecNumber evidence="3">2.7.11.1</ecNumber>
    </recommendedName>
</protein>
<evidence type="ECO:0000256" key="2">
    <source>
        <dbReference type="ARBA" id="ARBA00010886"/>
    </source>
</evidence>
<keyword evidence="8 17" id="KW-0418">Kinase</keyword>
<feature type="transmembrane region" description="Helical" evidence="14">
    <location>
        <begin position="380"/>
        <end position="402"/>
    </location>
</feature>
<evidence type="ECO:0000259" key="16">
    <source>
        <dbReference type="PROSITE" id="PS50885"/>
    </source>
</evidence>
<dbReference type="CDD" id="cd12914">
    <property type="entry name" value="PDC1_DGC_like"/>
    <property type="match status" value="1"/>
</dbReference>
<evidence type="ECO:0000256" key="14">
    <source>
        <dbReference type="SAM" id="Phobius"/>
    </source>
</evidence>
<feature type="domain" description="HAMP" evidence="16">
    <location>
        <begin position="705"/>
        <end position="758"/>
    </location>
</feature>
<comment type="subcellular location">
    <subcellularLocation>
        <location evidence="1">Cell membrane</location>
        <topology evidence="1">Multi-pass membrane protein</topology>
    </subcellularLocation>
</comment>
<reference evidence="17 18" key="1">
    <citation type="submission" date="2020-04" db="EMBL/GenBank/DDBJ databases">
        <title>Usitatibacter rugosus gen. nov., sp. nov. and Usitatibacter palustris sp. nov., novel members of Usitatibacteraceae fam. nov. within the order Nitrosomonadales isolated from soil.</title>
        <authorList>
            <person name="Huber K.J."/>
            <person name="Neumann-Schaal M."/>
            <person name="Geppert A."/>
            <person name="Luckner M."/>
            <person name="Wanner G."/>
            <person name="Overmann J."/>
        </authorList>
    </citation>
    <scope>NUCLEOTIDE SEQUENCE [LARGE SCALE GENOMIC DNA]</scope>
    <source>
        <strain evidence="17 18">0125_3</strain>
    </source>
</reference>
<evidence type="ECO:0000256" key="1">
    <source>
        <dbReference type="ARBA" id="ARBA00004651"/>
    </source>
</evidence>
<dbReference type="Gene3D" id="3.30.200.20">
    <property type="entry name" value="Phosphorylase Kinase, domain 1"/>
    <property type="match status" value="1"/>
</dbReference>
<dbReference type="SUPFAM" id="SSF56112">
    <property type="entry name" value="Protein kinase-like (PK-like)"/>
    <property type="match status" value="1"/>
</dbReference>
<dbReference type="InterPro" id="IPR029151">
    <property type="entry name" value="Sensor-like_sf"/>
</dbReference>
<dbReference type="PROSITE" id="PS00108">
    <property type="entry name" value="PROTEIN_KINASE_ST"/>
    <property type="match status" value="1"/>
</dbReference>
<sequence length="769" mass="84197">MANDSNKTDESSLPDITRLARDGRRADPDATVVMPPSAAADSDPTVVLARPPEPEPKPEDTTPLALPAGFRLFEYRVDKVLGQGGFGITYLASDVNLNSRVAIKEYLPEQFACRTEDISVAPRTVTDGDFFERGLESYLVEARTLATFRHPNIVKVARFFEAHNTAYMVLEYEHGESLKKWWPRHKAMSEIDLLGLLAPLLDGLAVVHEAGFLHRDIKPDNIYVRDADGSLVLLDFGAARQVTKARSEEDNFVTPGYGPIEQYVLAEQGPWTDVYALGATLYWMICGKRPQQAPDRMVFPDPMVPALEMGKGRYSLEFLAAIDWALKPETQDRPRDIAEFREALFAAHPSIGNLQEALRAGEKGGGRIGQMLLHPGTWPLAVKMTIALVLTALTPMLIVAYYNYTSSVARVSAAELRNLEQLSSSVSGRLGQLMADSSGLALFLSRDPEFAALLQKPTEASKAKVLATLKDVVTANPDVQVATILNADGKALVSSYPGVAGGNFGYRQYFLEGIRGRRYATSIIVGATAGEPGVFFANPVKDSAGKVIGVVTLRVKGSSISSILEAAREESDRSAMLVDADGIIVHHTDKSQLYKSLVTLPADKAGEIVYDQRFRREKIDTVNMPDLAAAVTGAKARGYVDYRSTISGKEEIAGFAPVPGNEWTVVMTESREVFEKPLRRVLVNVITSVLLVGLVFLVLAVWFARKIVRPIESLTAAAHALKSADYDKANVPVTSSDEIGQFMRVFNTMIDVLRQRERELAAGGRGKRR</sequence>
<keyword evidence="6 14" id="KW-0812">Transmembrane</keyword>